<dbReference type="InterPro" id="IPR027408">
    <property type="entry name" value="PNPase/RNase_PH_dom_sf"/>
</dbReference>
<evidence type="ECO:0000313" key="11">
    <source>
        <dbReference type="Proteomes" id="UP000094285"/>
    </source>
</evidence>
<dbReference type="GO" id="GO:0003723">
    <property type="term" value="F:RNA binding"/>
    <property type="evidence" value="ECO:0007669"/>
    <property type="project" value="UniProtKB-KW"/>
</dbReference>
<protein>
    <submittedName>
        <fullName evidence="10">Exosome exoribonuclease</fullName>
    </submittedName>
</protein>
<keyword evidence="7" id="KW-0694">RNA-binding</keyword>
<dbReference type="GO" id="GO:0071051">
    <property type="term" value="P:poly(A)-dependent snoRNA 3'-end processing"/>
    <property type="evidence" value="ECO:0007669"/>
    <property type="project" value="TreeGrafter"/>
</dbReference>
<evidence type="ECO:0000256" key="7">
    <source>
        <dbReference type="ARBA" id="ARBA00022884"/>
    </source>
</evidence>
<dbReference type="PANTHER" id="PTHR11953">
    <property type="entry name" value="EXOSOME COMPLEX COMPONENT"/>
    <property type="match status" value="1"/>
</dbReference>
<reference evidence="11" key="1">
    <citation type="submission" date="2016-05" db="EMBL/GenBank/DDBJ databases">
        <title>Comparative genomics of biotechnologically important yeasts.</title>
        <authorList>
            <consortium name="DOE Joint Genome Institute"/>
            <person name="Riley R."/>
            <person name="Haridas S."/>
            <person name="Wolfe K.H."/>
            <person name="Lopes M.R."/>
            <person name="Hittinger C.T."/>
            <person name="Goker M."/>
            <person name="Salamov A."/>
            <person name="Wisecaver J."/>
            <person name="Long T.M."/>
            <person name="Aerts A.L."/>
            <person name="Barry K."/>
            <person name="Choi C."/>
            <person name="Clum A."/>
            <person name="Coughlan A.Y."/>
            <person name="Deshpande S."/>
            <person name="Douglass A.P."/>
            <person name="Hanson S.J."/>
            <person name="Klenk H.-P."/>
            <person name="Labutti K."/>
            <person name="Lapidus A."/>
            <person name="Lindquist E."/>
            <person name="Lipzen A."/>
            <person name="Meier-Kolthoff J.P."/>
            <person name="Ohm R.A."/>
            <person name="Otillar R.P."/>
            <person name="Pangilinan J."/>
            <person name="Peng Y."/>
            <person name="Rokas A."/>
            <person name="Rosa C.A."/>
            <person name="Scheuner C."/>
            <person name="Sibirny A.A."/>
            <person name="Slot J.C."/>
            <person name="Stielow J.B."/>
            <person name="Sun H."/>
            <person name="Kurtzman C.P."/>
            <person name="Blackwell M."/>
            <person name="Grigoriev I.V."/>
            <person name="Jeffries T.W."/>
        </authorList>
    </citation>
    <scope>NUCLEOTIDE SEQUENCE [LARGE SCALE GENOMIC DNA]</scope>
    <source>
        <strain evidence="11">NRRL Y-17324</strain>
    </source>
</reference>
<dbReference type="SUPFAM" id="SSF54211">
    <property type="entry name" value="Ribosomal protein S5 domain 2-like"/>
    <property type="match status" value="1"/>
</dbReference>
<dbReference type="InterPro" id="IPR050080">
    <property type="entry name" value="RNase_PH"/>
</dbReference>
<dbReference type="GO" id="GO:0016075">
    <property type="term" value="P:rRNA catabolic process"/>
    <property type="evidence" value="ECO:0007669"/>
    <property type="project" value="TreeGrafter"/>
</dbReference>
<accession>A0A1E4SJ03</accession>
<dbReference type="Proteomes" id="UP000094285">
    <property type="component" value="Unassembled WGS sequence"/>
</dbReference>
<dbReference type="GO" id="GO:0034475">
    <property type="term" value="P:U4 snRNA 3'-end processing"/>
    <property type="evidence" value="ECO:0007669"/>
    <property type="project" value="TreeGrafter"/>
</dbReference>
<dbReference type="GO" id="GO:0071028">
    <property type="term" value="P:nuclear mRNA surveillance"/>
    <property type="evidence" value="ECO:0007669"/>
    <property type="project" value="TreeGrafter"/>
</dbReference>
<dbReference type="GO" id="GO:0000176">
    <property type="term" value="C:nuclear exosome (RNase complex)"/>
    <property type="evidence" value="ECO:0007669"/>
    <property type="project" value="UniProtKB-ARBA"/>
</dbReference>
<dbReference type="PANTHER" id="PTHR11953:SF2">
    <property type="entry name" value="EXOSOME COMPLEX COMPONENT MTR3"/>
    <property type="match status" value="1"/>
</dbReference>
<name>A0A1E4SJ03_9ASCO</name>
<dbReference type="AlphaFoldDB" id="A0A1E4SJ03"/>
<keyword evidence="8" id="KW-0539">Nucleus</keyword>
<evidence type="ECO:0000256" key="2">
    <source>
        <dbReference type="ARBA" id="ARBA00004496"/>
    </source>
</evidence>
<dbReference type="CDD" id="cd11371">
    <property type="entry name" value="RNase_PH_MTR3"/>
    <property type="match status" value="1"/>
</dbReference>
<dbReference type="InterPro" id="IPR001247">
    <property type="entry name" value="ExoRNase_PH_dom1"/>
</dbReference>
<dbReference type="OrthoDB" id="2504340at2759"/>
<gene>
    <name evidence="10" type="ORF">CANTADRAFT_22155</name>
</gene>
<keyword evidence="6" id="KW-0271">Exosome</keyword>
<comment type="subcellular location">
    <subcellularLocation>
        <location evidence="2">Cytoplasm</location>
    </subcellularLocation>
    <subcellularLocation>
        <location evidence="1">Nucleus</location>
    </subcellularLocation>
</comment>
<keyword evidence="11" id="KW-1185">Reference proteome</keyword>
<organism evidence="10 11">
    <name type="scientific">Suhomyces tanzawaensis NRRL Y-17324</name>
    <dbReference type="NCBI Taxonomy" id="984487"/>
    <lineage>
        <taxon>Eukaryota</taxon>
        <taxon>Fungi</taxon>
        <taxon>Dikarya</taxon>
        <taxon>Ascomycota</taxon>
        <taxon>Saccharomycotina</taxon>
        <taxon>Pichiomycetes</taxon>
        <taxon>Debaryomycetaceae</taxon>
        <taxon>Suhomyces</taxon>
    </lineage>
</organism>
<evidence type="ECO:0000256" key="8">
    <source>
        <dbReference type="ARBA" id="ARBA00023242"/>
    </source>
</evidence>
<dbReference type="RefSeq" id="XP_020064534.1">
    <property type="nucleotide sequence ID" value="XM_020206791.1"/>
</dbReference>
<dbReference type="GO" id="GO:0071038">
    <property type="term" value="P:TRAMP-dependent tRNA surveillance pathway"/>
    <property type="evidence" value="ECO:0007669"/>
    <property type="project" value="UniProtKB-ARBA"/>
</dbReference>
<dbReference type="EMBL" id="KV453912">
    <property type="protein sequence ID" value="ODV79412.1"/>
    <property type="molecule type" value="Genomic_DNA"/>
</dbReference>
<evidence type="ECO:0000256" key="1">
    <source>
        <dbReference type="ARBA" id="ARBA00004123"/>
    </source>
</evidence>
<comment type="similarity">
    <text evidence="3">Belongs to the RNase PH family.</text>
</comment>
<dbReference type="Pfam" id="PF01138">
    <property type="entry name" value="RNase_PH"/>
    <property type="match status" value="1"/>
</dbReference>
<dbReference type="InterPro" id="IPR020568">
    <property type="entry name" value="Ribosomal_Su5_D2-typ_SF"/>
</dbReference>
<evidence type="ECO:0000256" key="3">
    <source>
        <dbReference type="ARBA" id="ARBA00006678"/>
    </source>
</evidence>
<dbReference type="GO" id="GO:0005730">
    <property type="term" value="C:nucleolus"/>
    <property type="evidence" value="ECO:0007669"/>
    <property type="project" value="TreeGrafter"/>
</dbReference>
<keyword evidence="5" id="KW-0698">rRNA processing</keyword>
<evidence type="ECO:0000313" key="10">
    <source>
        <dbReference type="EMBL" id="ODV79412.1"/>
    </source>
</evidence>
<dbReference type="GO" id="GO:0000177">
    <property type="term" value="C:cytoplasmic exosome (RNase complex)"/>
    <property type="evidence" value="ECO:0007669"/>
    <property type="project" value="TreeGrafter"/>
</dbReference>
<feature type="domain" description="Exoribonuclease phosphorolytic" evidence="9">
    <location>
        <begin position="35"/>
        <end position="189"/>
    </location>
</feature>
<sequence>MSERRRLLGPANTFIPNIGITSTTEEAVKTRKRDEIRKFFLKTGLIENANGSAYLEADGTIVQVLVFGPRPIRGSFIERASFSVECKFLPHIAQPNEGIFNTGSNNNNGNYRTGLTNIEQKISSYIETSLLPSIILEKYPKSTIDVFITVISSDSIEDHGGKTTNSGLLNLVNWVLNCSSVALADSGIELKDIVSSGVVRLDKEGIVLDPQETGGEGIDGLVSFMNLRNDEIVGFWMEGDEDLEEKDVERIIDGCNTMSKKIRANINSYLLEQAS</sequence>
<evidence type="ECO:0000256" key="5">
    <source>
        <dbReference type="ARBA" id="ARBA00022552"/>
    </source>
</evidence>
<evidence type="ECO:0000256" key="6">
    <source>
        <dbReference type="ARBA" id="ARBA00022835"/>
    </source>
</evidence>
<evidence type="ECO:0000259" key="9">
    <source>
        <dbReference type="Pfam" id="PF01138"/>
    </source>
</evidence>
<dbReference type="GeneID" id="30980928"/>
<proteinExistence type="inferred from homology"/>
<dbReference type="Gene3D" id="3.30.230.70">
    <property type="entry name" value="GHMP Kinase, N-terminal domain"/>
    <property type="match status" value="1"/>
</dbReference>
<evidence type="ECO:0000256" key="4">
    <source>
        <dbReference type="ARBA" id="ARBA00022490"/>
    </source>
</evidence>
<dbReference type="GO" id="GO:0000467">
    <property type="term" value="P:exonucleolytic trimming to generate mature 3'-end of 5.8S rRNA from tricistronic rRNA transcript (SSU-rRNA, 5.8S rRNA, LSU-rRNA)"/>
    <property type="evidence" value="ECO:0007669"/>
    <property type="project" value="UniProtKB-ARBA"/>
</dbReference>
<dbReference type="STRING" id="984487.A0A1E4SJ03"/>
<keyword evidence="4" id="KW-0963">Cytoplasm</keyword>